<reference evidence="2 3" key="1">
    <citation type="submission" date="2019-07" db="EMBL/GenBank/DDBJ databases">
        <title>Genomic Encyclopedia of Type Strains, Phase I: the one thousand microbial genomes (KMG-I) project.</title>
        <authorList>
            <person name="Kyrpides N."/>
        </authorList>
    </citation>
    <scope>NUCLEOTIDE SEQUENCE [LARGE SCALE GENOMIC DNA]</scope>
    <source>
        <strain evidence="2 3">DSM 375</strain>
    </source>
</reference>
<dbReference type="OrthoDB" id="7029386at2"/>
<evidence type="ECO:0000313" key="1">
    <source>
        <dbReference type="EMBL" id="TWH63809.1"/>
    </source>
</evidence>
<name>A0A562HZC1_9GAMM</name>
<evidence type="ECO:0000313" key="3">
    <source>
        <dbReference type="Proteomes" id="UP000319627"/>
    </source>
</evidence>
<dbReference type="EMBL" id="VLKG01000017">
    <property type="protein sequence ID" value="TWH63894.1"/>
    <property type="molecule type" value="Genomic_DNA"/>
</dbReference>
<dbReference type="Proteomes" id="UP000319627">
    <property type="component" value="Unassembled WGS sequence"/>
</dbReference>
<feature type="non-terminal residue" evidence="2">
    <location>
        <position position="101"/>
    </location>
</feature>
<keyword evidence="3" id="KW-1185">Reference proteome</keyword>
<dbReference type="AlphaFoldDB" id="A0A562HZC1"/>
<evidence type="ECO:0000313" key="2">
    <source>
        <dbReference type="EMBL" id="TWH63894.1"/>
    </source>
</evidence>
<dbReference type="RefSeq" id="WP_144573318.1">
    <property type="nucleotide sequence ID" value="NZ_VLKG01000017.1"/>
</dbReference>
<comment type="caution">
    <text evidence="2">The sequence shown here is derived from an EMBL/GenBank/DDBJ whole genome shotgun (WGS) entry which is preliminary data.</text>
</comment>
<sequence length="101" mass="11385">MMRLGLYLSVALALVGAGWTLKSWKVESDAALALRHQLEQQAHDRQLIAEITDKTLAAISQIRVTNTTIYQKTRHEITKEPMPADCRIPASWMQQLNTARA</sequence>
<accession>A0A562HZC1</accession>
<protein>
    <recommendedName>
        <fullName evidence="4">DUF2570 domain-containing protein</fullName>
    </recommendedName>
</protein>
<evidence type="ECO:0008006" key="4">
    <source>
        <dbReference type="Google" id="ProtNLM"/>
    </source>
</evidence>
<gene>
    <name evidence="2" type="ORF">LX59_03060</name>
    <name evidence="1" type="ORF">LX59_03112</name>
</gene>
<proteinExistence type="predicted"/>
<dbReference type="EMBL" id="VLKG01000019">
    <property type="protein sequence ID" value="TWH63809.1"/>
    <property type="molecule type" value="Genomic_DNA"/>
</dbReference>
<organism evidence="2 3">
    <name type="scientific">Azomonas agilis</name>
    <dbReference type="NCBI Taxonomy" id="116849"/>
    <lineage>
        <taxon>Bacteria</taxon>
        <taxon>Pseudomonadati</taxon>
        <taxon>Pseudomonadota</taxon>
        <taxon>Gammaproteobacteria</taxon>
        <taxon>Pseudomonadales</taxon>
        <taxon>Pseudomonadaceae</taxon>
        <taxon>Azomonas</taxon>
    </lineage>
</organism>